<dbReference type="NCBIfam" id="NF033573">
    <property type="entry name" value="transpos_IS200"/>
    <property type="match status" value="1"/>
</dbReference>
<gene>
    <name evidence="2" type="ORF">GCWU000321_01920</name>
</gene>
<dbReference type="Proteomes" id="UP000004736">
    <property type="component" value="Unassembled WGS sequence"/>
</dbReference>
<evidence type="ECO:0000313" key="2">
    <source>
        <dbReference type="EMBL" id="EEW97924.1"/>
    </source>
</evidence>
<name>C9LQT8_9FIRM</name>
<dbReference type="GO" id="GO:0003677">
    <property type="term" value="F:DNA binding"/>
    <property type="evidence" value="ECO:0007669"/>
    <property type="project" value="InterPro"/>
</dbReference>
<dbReference type="PANTHER" id="PTHR33360:SF2">
    <property type="entry name" value="TRANSPOSASE FOR INSERTION SEQUENCE ELEMENT IS200"/>
    <property type="match status" value="1"/>
</dbReference>
<dbReference type="SMART" id="SM01321">
    <property type="entry name" value="Y1_Tnp"/>
    <property type="match status" value="1"/>
</dbReference>
<protein>
    <submittedName>
        <fullName evidence="2">Transposase-like protein</fullName>
    </submittedName>
</protein>
<dbReference type="EMBL" id="ACIM02000001">
    <property type="protein sequence ID" value="EEW97924.1"/>
    <property type="molecule type" value="Genomic_DNA"/>
</dbReference>
<dbReference type="GO" id="GO:0004803">
    <property type="term" value="F:transposase activity"/>
    <property type="evidence" value="ECO:0007669"/>
    <property type="project" value="InterPro"/>
</dbReference>
<organism evidence="2 3">
    <name type="scientific">Dialister invisus DSM 15470</name>
    <dbReference type="NCBI Taxonomy" id="592028"/>
    <lineage>
        <taxon>Bacteria</taxon>
        <taxon>Bacillati</taxon>
        <taxon>Bacillota</taxon>
        <taxon>Negativicutes</taxon>
        <taxon>Veillonellales</taxon>
        <taxon>Veillonellaceae</taxon>
        <taxon>Dialister</taxon>
    </lineage>
</organism>
<accession>C9LQT8</accession>
<dbReference type="AlphaFoldDB" id="C9LQT8"/>
<dbReference type="GO" id="GO:0006313">
    <property type="term" value="P:DNA transposition"/>
    <property type="evidence" value="ECO:0007669"/>
    <property type="project" value="InterPro"/>
</dbReference>
<dbReference type="Gene3D" id="3.30.70.1290">
    <property type="entry name" value="Transposase IS200-like"/>
    <property type="match status" value="1"/>
</dbReference>
<dbReference type="InterPro" id="IPR036515">
    <property type="entry name" value="Transposase_17_sf"/>
</dbReference>
<dbReference type="eggNOG" id="COG1943">
    <property type="taxonomic scope" value="Bacteria"/>
</dbReference>
<feature type="domain" description="Transposase IS200-like" evidence="1">
    <location>
        <begin position="1"/>
        <end position="72"/>
    </location>
</feature>
<dbReference type="HOGENOM" id="CLU_101320_7_0_9"/>
<sequence length="93" mass="10916">MPDHVHILVSIPPKIAISSFMGYLKGKSALMMFEKHGNLKYKFGNRHFWSEGYYVSTVGLNEQTIRKYIKEQERADMIKDKLSIKEYENPFKS</sequence>
<dbReference type="PANTHER" id="PTHR33360">
    <property type="entry name" value="TRANSPOSASE FOR INSERTION SEQUENCE ELEMENT IS200"/>
    <property type="match status" value="1"/>
</dbReference>
<evidence type="ECO:0000313" key="3">
    <source>
        <dbReference type="Proteomes" id="UP000004736"/>
    </source>
</evidence>
<comment type="caution">
    <text evidence="2">The sequence shown here is derived from an EMBL/GenBank/DDBJ whole genome shotgun (WGS) entry which is preliminary data.</text>
</comment>
<keyword evidence="3" id="KW-1185">Reference proteome</keyword>
<dbReference type="STRING" id="592028.GCWU000321_01920"/>
<dbReference type="Pfam" id="PF01797">
    <property type="entry name" value="Y1_Tnp"/>
    <property type="match status" value="1"/>
</dbReference>
<evidence type="ECO:0000259" key="1">
    <source>
        <dbReference type="SMART" id="SM01321"/>
    </source>
</evidence>
<dbReference type="SUPFAM" id="SSF143422">
    <property type="entry name" value="Transposase IS200-like"/>
    <property type="match status" value="1"/>
</dbReference>
<proteinExistence type="predicted"/>
<reference evidence="2" key="1">
    <citation type="submission" date="2009-09" db="EMBL/GenBank/DDBJ databases">
        <authorList>
            <person name="Weinstock G."/>
            <person name="Sodergren E."/>
            <person name="Clifton S."/>
            <person name="Fulton L."/>
            <person name="Fulton B."/>
            <person name="Courtney L."/>
            <person name="Fronick C."/>
            <person name="Harrison M."/>
            <person name="Strong C."/>
            <person name="Farmer C."/>
            <person name="Delahaunty K."/>
            <person name="Markovic C."/>
            <person name="Hall O."/>
            <person name="Minx P."/>
            <person name="Tomlinson C."/>
            <person name="Mitreva M."/>
            <person name="Nelson J."/>
            <person name="Hou S."/>
            <person name="Wollam A."/>
            <person name="Pepin K.H."/>
            <person name="Johnson M."/>
            <person name="Bhonagiri V."/>
            <person name="Nash W.E."/>
            <person name="Warren W."/>
            <person name="Chinwalla A."/>
            <person name="Mardis E.R."/>
            <person name="Wilson R.K."/>
        </authorList>
    </citation>
    <scope>NUCLEOTIDE SEQUENCE [LARGE SCALE GENOMIC DNA]</scope>
    <source>
        <strain evidence="2">DSM 15470</strain>
    </source>
</reference>
<dbReference type="InterPro" id="IPR002686">
    <property type="entry name" value="Transposase_17"/>
</dbReference>